<keyword evidence="1" id="KW-0732">Signal</keyword>
<gene>
    <name evidence="2" type="ORF">GTQ48_10410</name>
</gene>
<dbReference type="RefSeq" id="WP_163106629.1">
    <property type="nucleotide sequence ID" value="NZ_JAAAWO010000006.1"/>
</dbReference>
<proteinExistence type="predicted"/>
<sequence length="110" mass="12197">MKPLSLCKSWLLIVLAALFSMPAASQVDPTKPAISGVSQRATNDEQDGALRLQSILKRQDSFTAVISGRSYREGDSVGDHRIVKINPKDVVLDDGRQTMTLKMYSYEIKK</sequence>
<feature type="signal peptide" evidence="1">
    <location>
        <begin position="1"/>
        <end position="25"/>
    </location>
</feature>
<evidence type="ECO:0000313" key="2">
    <source>
        <dbReference type="EMBL" id="NDW15930.1"/>
    </source>
</evidence>
<reference evidence="2 3" key="1">
    <citation type="submission" date="2020-01" db="EMBL/GenBank/DDBJ databases">
        <title>Genomes of bacteria type strains.</title>
        <authorList>
            <person name="Chen J."/>
            <person name="Zhu S."/>
            <person name="Yang J."/>
        </authorList>
    </citation>
    <scope>NUCLEOTIDE SEQUENCE [LARGE SCALE GENOMIC DNA]</scope>
    <source>
        <strain evidence="2 3">LMG 24078</strain>
    </source>
</reference>
<evidence type="ECO:0000256" key="1">
    <source>
        <dbReference type="SAM" id="SignalP"/>
    </source>
</evidence>
<feature type="chain" id="PRO_5026877989" evidence="1">
    <location>
        <begin position="26"/>
        <end position="110"/>
    </location>
</feature>
<evidence type="ECO:0000313" key="3">
    <source>
        <dbReference type="Proteomes" id="UP000471381"/>
    </source>
</evidence>
<dbReference type="AlphaFoldDB" id="A0A6N9TFH5"/>
<name>A0A6N9TFH5_9ALTE</name>
<accession>A0A6N9TFH5</accession>
<protein>
    <submittedName>
        <fullName evidence="2">Agglutinin biogenesis protein MshK</fullName>
    </submittedName>
</protein>
<keyword evidence="3" id="KW-1185">Reference proteome</keyword>
<dbReference type="Proteomes" id="UP000471381">
    <property type="component" value="Unassembled WGS sequence"/>
</dbReference>
<dbReference type="EMBL" id="JAAAWO010000006">
    <property type="protein sequence ID" value="NDW15930.1"/>
    <property type="molecule type" value="Genomic_DNA"/>
</dbReference>
<comment type="caution">
    <text evidence="2">The sequence shown here is derived from an EMBL/GenBank/DDBJ whole genome shotgun (WGS) entry which is preliminary data.</text>
</comment>
<organism evidence="2 3">
    <name type="scientific">Alteromonas genovensis</name>
    <dbReference type="NCBI Taxonomy" id="471225"/>
    <lineage>
        <taxon>Bacteria</taxon>
        <taxon>Pseudomonadati</taxon>
        <taxon>Pseudomonadota</taxon>
        <taxon>Gammaproteobacteria</taxon>
        <taxon>Alteromonadales</taxon>
        <taxon>Alteromonadaceae</taxon>
        <taxon>Alteromonas/Salinimonas group</taxon>
        <taxon>Alteromonas</taxon>
    </lineage>
</organism>